<dbReference type="InterPro" id="IPR025202">
    <property type="entry name" value="PLD-like_dom"/>
</dbReference>
<dbReference type="EMBL" id="CAFBNE010000013">
    <property type="protein sequence ID" value="CAB4937189.1"/>
    <property type="molecule type" value="Genomic_DNA"/>
</dbReference>
<evidence type="ECO:0000313" key="3">
    <source>
        <dbReference type="EMBL" id="CAB4937189.1"/>
    </source>
</evidence>
<dbReference type="InterPro" id="IPR058403">
    <property type="entry name" value="DUF8090"/>
</dbReference>
<dbReference type="Gene3D" id="3.30.870.10">
    <property type="entry name" value="Endonuclease Chain A"/>
    <property type="match status" value="1"/>
</dbReference>
<dbReference type="GO" id="GO:0003677">
    <property type="term" value="F:DNA binding"/>
    <property type="evidence" value="ECO:0007669"/>
    <property type="project" value="InterPro"/>
</dbReference>
<dbReference type="PROSITE" id="PS51192">
    <property type="entry name" value="HELICASE_ATP_BIND_1"/>
    <property type="match status" value="1"/>
</dbReference>
<dbReference type="PANTHER" id="PTHR47396:SF1">
    <property type="entry name" value="ATP-DEPENDENT HELICASE IRC3-RELATED"/>
    <property type="match status" value="1"/>
</dbReference>
<dbReference type="GO" id="GO:0005524">
    <property type="term" value="F:ATP binding"/>
    <property type="evidence" value="ECO:0007669"/>
    <property type="project" value="InterPro"/>
</dbReference>
<accession>A0A6J7J246</accession>
<gene>
    <name evidence="3" type="ORF">UFOPK3772_00649</name>
</gene>
<proteinExistence type="predicted"/>
<dbReference type="InterPro" id="IPR027417">
    <property type="entry name" value="P-loop_NTPase"/>
</dbReference>
<dbReference type="SUPFAM" id="SSF52540">
    <property type="entry name" value="P-loop containing nucleoside triphosphate hydrolases"/>
    <property type="match status" value="1"/>
</dbReference>
<dbReference type="SMART" id="SM00490">
    <property type="entry name" value="HELICc"/>
    <property type="match status" value="1"/>
</dbReference>
<feature type="domain" description="Helicase C-terminal" evidence="2">
    <location>
        <begin position="435"/>
        <end position="605"/>
    </location>
</feature>
<dbReference type="CDD" id="cd18799">
    <property type="entry name" value="SF2_C_EcoAI-like"/>
    <property type="match status" value="1"/>
</dbReference>
<reference evidence="3" key="1">
    <citation type="submission" date="2020-05" db="EMBL/GenBank/DDBJ databases">
        <authorList>
            <person name="Chiriac C."/>
            <person name="Salcher M."/>
            <person name="Ghai R."/>
            <person name="Kavagutti S V."/>
        </authorList>
    </citation>
    <scope>NUCLEOTIDE SEQUENCE</scope>
</reference>
<feature type="domain" description="Helicase ATP-binding" evidence="1">
    <location>
        <begin position="234"/>
        <end position="386"/>
    </location>
</feature>
<dbReference type="CDD" id="cd09204">
    <property type="entry name" value="PLDc_N_DEXD_b2"/>
    <property type="match status" value="1"/>
</dbReference>
<dbReference type="Pfam" id="PF26350">
    <property type="entry name" value="DUF8090"/>
    <property type="match status" value="1"/>
</dbReference>
<evidence type="ECO:0000259" key="2">
    <source>
        <dbReference type="PROSITE" id="PS51194"/>
    </source>
</evidence>
<dbReference type="Pfam" id="PF11907">
    <property type="entry name" value="DUF3427"/>
    <property type="match status" value="1"/>
</dbReference>
<dbReference type="Pfam" id="PF00271">
    <property type="entry name" value="Helicase_C"/>
    <property type="match status" value="1"/>
</dbReference>
<dbReference type="SUPFAM" id="SSF56024">
    <property type="entry name" value="Phospholipase D/nuclease"/>
    <property type="match status" value="1"/>
</dbReference>
<dbReference type="InterPro" id="IPR014001">
    <property type="entry name" value="Helicase_ATP-bd"/>
</dbReference>
<sequence>MDSDLVWSNRFSRDIQFGYVGSPTEGPGQYNPRLVLNQDGRTVEHALVEELQRGGDFTFSVAFISAGAIAQLKQHLRDHKGSGRIVTSDFLGFNDPRSFSELLNLKKLLGIDVRRHTAEGFHPKGYVFERPRSVTAMIGSSNLTNRALSQNHEWNLKVSAATGSDLANQLISLLDEQIAASEPLTQEWIDEYAATYVAPPRRESGKQAIPGDLQFPPFIEPNIMQQDALLALDFARAQGAERAIVISATGTGKTMLSALDVRSVNPTRMLFVVHREQILDRTIREYRRVLGGPATDYGLLTGSSKQSDRRFVFATVQTLSQEATLASFTDDAFDYIIVDEAHRAGATTYRRVIERFNPRFLLGMTATPERTDGFNVFELFDYNVPYEIRLSKALEAEMLCPFHYYGISDIVYDDDVTTTDETPLQLLISQDRVGHLIQALDLYGQSGVPPRGLIFCSRVAEARMLSEELNKRSLRGHTLRTIALTGQDSIEAKEQRVAQLESGELDYILTVDVFNEGVDIPTLNQVIMLRQTQSAIVFVQQLGRGLRRAEGKDYLTVIDFIGNYNNNFLIPIALFGDDSLNRESLRERLNEAVEAGALPGLSSVSFDEISRERILNSIKQTQLDSMSNLKNALVAMRNRVGEIPKLWDFYRFHSVDPVLLATKKQHYPALVQSLLREDSGLTPSESRALDLLSHEVLAAKRMHELVLLTILLSTGPTTESDILKAFELAEFPTGNSQVTSAIDTLTLTGYTPADVKRYQVGIAQRLGDVICLTDEFAAAYGRSAAISEAVEDLLRTGKQLIQNRYQSDVTFTPGMQYSRRDAARLVGWPRTFASIIYGYRTDETSGICAIFVTLNKSTEIEASTAYEDQLLDPSTMRWFSRSNKTLDSKEVRLIVDGLVEVHVFVKKDDAEGSDHYYLGRATAHAAEETTMPGGDGQPLPVVKMLLRFRQPIKQGLFDYFHPLGRE</sequence>
<dbReference type="CDD" id="cd18032">
    <property type="entry name" value="DEXHc_RE_I_III_res"/>
    <property type="match status" value="1"/>
</dbReference>
<name>A0A6J7J246_9ZZZZ</name>
<dbReference type="GO" id="GO:0005829">
    <property type="term" value="C:cytosol"/>
    <property type="evidence" value="ECO:0007669"/>
    <property type="project" value="TreeGrafter"/>
</dbReference>
<organism evidence="3">
    <name type="scientific">freshwater metagenome</name>
    <dbReference type="NCBI Taxonomy" id="449393"/>
    <lineage>
        <taxon>unclassified sequences</taxon>
        <taxon>metagenomes</taxon>
        <taxon>ecological metagenomes</taxon>
    </lineage>
</organism>
<dbReference type="SMART" id="SM00487">
    <property type="entry name" value="DEXDc"/>
    <property type="match status" value="1"/>
</dbReference>
<evidence type="ECO:0000259" key="1">
    <source>
        <dbReference type="PROSITE" id="PS51192"/>
    </source>
</evidence>
<dbReference type="InterPro" id="IPR001650">
    <property type="entry name" value="Helicase_C-like"/>
</dbReference>
<dbReference type="AlphaFoldDB" id="A0A6J7J246"/>
<protein>
    <submittedName>
        <fullName evidence="3">Unannotated protein</fullName>
    </submittedName>
</protein>
<dbReference type="InterPro" id="IPR050742">
    <property type="entry name" value="Helicase_Restrict-Modif_Enz"/>
</dbReference>
<dbReference type="Pfam" id="PF13091">
    <property type="entry name" value="PLDc_2"/>
    <property type="match status" value="1"/>
</dbReference>
<dbReference type="GO" id="GO:0016787">
    <property type="term" value="F:hydrolase activity"/>
    <property type="evidence" value="ECO:0007669"/>
    <property type="project" value="InterPro"/>
</dbReference>
<dbReference type="InterPro" id="IPR006935">
    <property type="entry name" value="Helicase/UvrB_N"/>
</dbReference>
<dbReference type="PANTHER" id="PTHR47396">
    <property type="entry name" value="TYPE I RESTRICTION ENZYME ECOKI R PROTEIN"/>
    <property type="match status" value="1"/>
</dbReference>
<dbReference type="Pfam" id="PF04851">
    <property type="entry name" value="ResIII"/>
    <property type="match status" value="1"/>
</dbReference>
<dbReference type="InterPro" id="IPR021835">
    <property type="entry name" value="DUF3427"/>
</dbReference>
<dbReference type="Gene3D" id="3.40.50.300">
    <property type="entry name" value="P-loop containing nucleotide triphosphate hydrolases"/>
    <property type="match status" value="2"/>
</dbReference>
<dbReference type="PROSITE" id="PS51194">
    <property type="entry name" value="HELICASE_CTER"/>
    <property type="match status" value="1"/>
</dbReference>